<dbReference type="InterPro" id="IPR014721">
    <property type="entry name" value="Ribsml_uS5_D2-typ_fold_subgr"/>
</dbReference>
<dbReference type="Proteomes" id="UP001185899">
    <property type="component" value="Unassembled WGS sequence"/>
</dbReference>
<dbReference type="EMBL" id="JAWLKE010000006">
    <property type="protein sequence ID" value="MDV6232079.1"/>
    <property type="molecule type" value="Genomic_DNA"/>
</dbReference>
<comment type="similarity">
    <text evidence="1">Belongs to the GHMP kinase family. GalK subfamily.</text>
</comment>
<name>A0ABU4B0R2_9NOCA</name>
<evidence type="ECO:0000256" key="5">
    <source>
        <dbReference type="ARBA" id="ARBA00022840"/>
    </source>
</evidence>
<evidence type="ECO:0000313" key="11">
    <source>
        <dbReference type="EMBL" id="MDV6232079.1"/>
    </source>
</evidence>
<evidence type="ECO:0000256" key="1">
    <source>
        <dbReference type="ARBA" id="ARBA00006566"/>
    </source>
</evidence>
<dbReference type="PANTHER" id="PTHR10457">
    <property type="entry name" value="MEVALONATE KINASE/GALACTOKINASE"/>
    <property type="match status" value="1"/>
</dbReference>
<feature type="domain" description="GHMP kinase C-terminal" evidence="9">
    <location>
        <begin position="295"/>
        <end position="361"/>
    </location>
</feature>
<evidence type="ECO:0000256" key="3">
    <source>
        <dbReference type="ARBA" id="ARBA00022741"/>
    </source>
</evidence>
<dbReference type="PROSITE" id="PS00627">
    <property type="entry name" value="GHMP_KINASES_ATP"/>
    <property type="match status" value="1"/>
</dbReference>
<dbReference type="InterPro" id="IPR019741">
    <property type="entry name" value="Galactokinase_CS"/>
</dbReference>
<dbReference type="NCBIfam" id="TIGR00131">
    <property type="entry name" value="gal_kin"/>
    <property type="match status" value="1"/>
</dbReference>
<keyword evidence="5" id="KW-0067">ATP-binding</keyword>
<dbReference type="SUPFAM" id="SSF55060">
    <property type="entry name" value="GHMP Kinase, C-terminal domain"/>
    <property type="match status" value="1"/>
</dbReference>
<dbReference type="InterPro" id="IPR006203">
    <property type="entry name" value="GHMP_knse_ATP-bd_CS"/>
</dbReference>
<dbReference type="Pfam" id="PF08544">
    <property type="entry name" value="GHMP_kinases_C"/>
    <property type="match status" value="1"/>
</dbReference>
<protein>
    <recommendedName>
        <fullName evidence="7">Galactokinase</fullName>
        <ecNumber evidence="7">2.7.1.6</ecNumber>
    </recommendedName>
</protein>
<keyword evidence="6" id="KW-0299">Galactose metabolism</keyword>
<evidence type="ECO:0000256" key="6">
    <source>
        <dbReference type="ARBA" id="ARBA00023144"/>
    </source>
</evidence>
<keyword evidence="4" id="KW-0418">Kinase</keyword>
<comment type="caution">
    <text evidence="11">The sequence shown here is derived from an EMBL/GenBank/DDBJ whole genome shotgun (WGS) entry which is preliminary data.</text>
</comment>
<evidence type="ECO:0000256" key="2">
    <source>
        <dbReference type="ARBA" id="ARBA00022679"/>
    </source>
</evidence>
<evidence type="ECO:0000256" key="4">
    <source>
        <dbReference type="ARBA" id="ARBA00022777"/>
    </source>
</evidence>
<keyword evidence="6" id="KW-0119">Carbohydrate metabolism</keyword>
<dbReference type="PANTHER" id="PTHR10457:SF7">
    <property type="entry name" value="GALACTOKINASE-RELATED"/>
    <property type="match status" value="1"/>
</dbReference>
<keyword evidence="2 11" id="KW-0808">Transferase</keyword>
<dbReference type="InterPro" id="IPR036554">
    <property type="entry name" value="GHMP_kinase_C_sf"/>
</dbReference>
<dbReference type="InterPro" id="IPR006204">
    <property type="entry name" value="GHMP_kinase_N_dom"/>
</dbReference>
<evidence type="ECO:0000313" key="12">
    <source>
        <dbReference type="Proteomes" id="UP001185899"/>
    </source>
</evidence>
<keyword evidence="3" id="KW-0547">Nucleotide-binding</keyword>
<dbReference type="EC" id="2.7.1.6" evidence="7"/>
<proteinExistence type="inferred from homology"/>
<dbReference type="Gene3D" id="3.30.70.890">
    <property type="entry name" value="GHMP kinase, C-terminal domain"/>
    <property type="match status" value="1"/>
</dbReference>
<evidence type="ECO:0000256" key="7">
    <source>
        <dbReference type="NCBIfam" id="TIGR00131"/>
    </source>
</evidence>
<accession>A0ABU4B0R2</accession>
<gene>
    <name evidence="11" type="primary">galK</name>
    <name evidence="11" type="ORF">R3P95_16120</name>
</gene>
<dbReference type="InterPro" id="IPR019539">
    <property type="entry name" value="GalKase_N"/>
</dbReference>
<evidence type="ECO:0000259" key="8">
    <source>
        <dbReference type="Pfam" id="PF00288"/>
    </source>
</evidence>
<dbReference type="Pfam" id="PF00288">
    <property type="entry name" value="GHMP_kinases_N"/>
    <property type="match status" value="1"/>
</dbReference>
<keyword evidence="12" id="KW-1185">Reference proteome</keyword>
<feature type="domain" description="Galactokinase N-terminal" evidence="10">
    <location>
        <begin position="19"/>
        <end position="67"/>
    </location>
</feature>
<reference evidence="11 12" key="1">
    <citation type="submission" date="2023-10" db="EMBL/GenBank/DDBJ databases">
        <title>Development of a sustainable strategy for remediation of hydrocarbon-contaminated territories based on the waste exchange concept.</title>
        <authorList>
            <person name="Krivoruchko A."/>
        </authorList>
    </citation>
    <scope>NUCLEOTIDE SEQUENCE [LARGE SCALE GENOMIC DNA]</scope>
    <source>
        <strain evidence="11 12">IEGM 1322</strain>
    </source>
</reference>
<dbReference type="PRINTS" id="PR00959">
    <property type="entry name" value="MEVGALKINASE"/>
</dbReference>
<dbReference type="RefSeq" id="WP_149407654.1">
    <property type="nucleotide sequence ID" value="NZ_JAWLKE010000006.1"/>
</dbReference>
<dbReference type="InterPro" id="IPR006206">
    <property type="entry name" value="Mevalonate/galactokinase"/>
</dbReference>
<evidence type="ECO:0000259" key="9">
    <source>
        <dbReference type="Pfam" id="PF08544"/>
    </source>
</evidence>
<dbReference type="InterPro" id="IPR020568">
    <property type="entry name" value="Ribosomal_Su5_D2-typ_SF"/>
</dbReference>
<dbReference type="PRINTS" id="PR00473">
    <property type="entry name" value="GALCTOKINASE"/>
</dbReference>
<dbReference type="GO" id="GO:0004335">
    <property type="term" value="F:galactokinase activity"/>
    <property type="evidence" value="ECO:0007669"/>
    <property type="project" value="UniProtKB-EC"/>
</dbReference>
<dbReference type="InterPro" id="IPR000705">
    <property type="entry name" value="Galactokinase"/>
</dbReference>
<organism evidence="11 12">
    <name type="scientific">Rhodococcus cercidiphylli</name>
    <dbReference type="NCBI Taxonomy" id="489916"/>
    <lineage>
        <taxon>Bacteria</taxon>
        <taxon>Bacillati</taxon>
        <taxon>Actinomycetota</taxon>
        <taxon>Actinomycetes</taxon>
        <taxon>Mycobacteriales</taxon>
        <taxon>Nocardiaceae</taxon>
        <taxon>Rhodococcus</taxon>
    </lineage>
</organism>
<feature type="domain" description="GHMP kinase N-terminal" evidence="8">
    <location>
        <begin position="102"/>
        <end position="184"/>
    </location>
</feature>
<dbReference type="SUPFAM" id="SSF54211">
    <property type="entry name" value="Ribosomal protein S5 domain 2-like"/>
    <property type="match status" value="1"/>
</dbReference>
<dbReference type="Pfam" id="PF10509">
    <property type="entry name" value="GalKase_gal_bdg"/>
    <property type="match status" value="1"/>
</dbReference>
<dbReference type="PROSITE" id="PS00106">
    <property type="entry name" value="GALACTOKINASE"/>
    <property type="match status" value="1"/>
</dbReference>
<dbReference type="InterPro" id="IPR013750">
    <property type="entry name" value="GHMP_kinase_C_dom"/>
</dbReference>
<dbReference type="Gene3D" id="3.30.230.10">
    <property type="match status" value="1"/>
</dbReference>
<evidence type="ECO:0000259" key="10">
    <source>
        <dbReference type="Pfam" id="PF10509"/>
    </source>
</evidence>
<dbReference type="PIRSF" id="PIRSF000530">
    <property type="entry name" value="Galactokinase"/>
    <property type="match status" value="1"/>
</dbReference>
<sequence>MNWLEVVPEEDLADGAAALFRSAFGGEPDGVWIAPGRVNLIGEHIDYAGGLVLPFALPYATAVAVRRREDTTMRAVSTHTDESWTGELAEIGPGTPSGWAAYVAGVSWALREHGVRGVDVAVHSSVPVGSGLSSSAALECSFALALDDLFDLQVDRKTLIEASIRAENEIAGASTGGMDQNIAMSAQSGRALLLDCLDGSTRQIPLDLAASGTRLLVIDTNAPHRLVDGQYGERRKALDTAYAELGVTTLRGLDLDKAVSGLVDDTLITRVRHVISEIRRVEEAAELLDRGAAGAELGELMTASHASLRDDYEVSSPELDSAVDAALRAGAYGARMTGGGFGGSAIALVPSELVQAVADEIATGAARSGLPEPTFLTAEPSGSAHRFF</sequence>